<organism evidence="2 3">
    <name type="scientific">Puccinia sorghi</name>
    <dbReference type="NCBI Taxonomy" id="27349"/>
    <lineage>
        <taxon>Eukaryota</taxon>
        <taxon>Fungi</taxon>
        <taxon>Dikarya</taxon>
        <taxon>Basidiomycota</taxon>
        <taxon>Pucciniomycotina</taxon>
        <taxon>Pucciniomycetes</taxon>
        <taxon>Pucciniales</taxon>
        <taxon>Pucciniaceae</taxon>
        <taxon>Puccinia</taxon>
    </lineage>
</organism>
<comment type="caution">
    <text evidence="2">The sequence shown here is derived from an EMBL/GenBank/DDBJ whole genome shotgun (WGS) entry which is preliminary data.</text>
</comment>
<proteinExistence type="predicted"/>
<keyword evidence="3" id="KW-1185">Reference proteome</keyword>
<sequence length="213" mass="24842">MAEIKTNWTTDQIIHLRAILHTQTKIQADWHWHKAMADLCILSELLNLKMEPYEEPSAAIQSSGLMDHEPNRSIQAQSQLIPLFHHHHQTNDPQAAPSQREYPASISNPARFLFSHLPGFNTHLHRNISRLEASHPAIFNLILEFSKVYQVRLLIYHICISDWAFERLLAWDQSLKTVESSPKKKEKKNPSFDDEPDRFLKAKELFDHELARE</sequence>
<dbReference type="Proteomes" id="UP000037035">
    <property type="component" value="Unassembled WGS sequence"/>
</dbReference>
<dbReference type="OrthoDB" id="2495629at2759"/>
<evidence type="ECO:0000313" key="3">
    <source>
        <dbReference type="Proteomes" id="UP000037035"/>
    </source>
</evidence>
<name>A0A0L6UBR7_9BASI</name>
<dbReference type="VEuPathDB" id="FungiDB:VP01_832g4"/>
<reference evidence="2 3" key="1">
    <citation type="submission" date="2015-08" db="EMBL/GenBank/DDBJ databases">
        <title>Next Generation Sequencing and Analysis of the Genome of Puccinia sorghi L Schw, the Causal Agent of Maize Common Rust.</title>
        <authorList>
            <person name="Rochi L."/>
            <person name="Burguener G."/>
            <person name="Darino M."/>
            <person name="Turjanski A."/>
            <person name="Kreff E."/>
            <person name="Dieguez M.J."/>
            <person name="Sacco F."/>
        </authorList>
    </citation>
    <scope>NUCLEOTIDE SEQUENCE [LARGE SCALE GENOMIC DNA]</scope>
    <source>
        <strain evidence="2 3">RO10H11247</strain>
    </source>
</reference>
<evidence type="ECO:0000313" key="2">
    <source>
        <dbReference type="EMBL" id="KNZ45255.1"/>
    </source>
</evidence>
<dbReference type="EMBL" id="LAVV01013860">
    <property type="protein sequence ID" value="KNZ45255.1"/>
    <property type="molecule type" value="Genomic_DNA"/>
</dbReference>
<accession>A0A0L6UBR7</accession>
<evidence type="ECO:0000256" key="1">
    <source>
        <dbReference type="SAM" id="MobiDB-lite"/>
    </source>
</evidence>
<gene>
    <name evidence="2" type="ORF">VP01_832g4</name>
</gene>
<dbReference type="AlphaFoldDB" id="A0A0L6UBR7"/>
<feature type="region of interest" description="Disordered" evidence="1">
    <location>
        <begin position="177"/>
        <end position="197"/>
    </location>
</feature>
<protein>
    <submittedName>
        <fullName evidence="2">Uncharacterized protein</fullName>
    </submittedName>
</protein>